<evidence type="ECO:0000256" key="5">
    <source>
        <dbReference type="ARBA" id="ARBA00022927"/>
    </source>
</evidence>
<comment type="similarity">
    <text evidence="8">Belongs to the exbB/tolQ family.</text>
</comment>
<evidence type="ECO:0000313" key="10">
    <source>
        <dbReference type="EMBL" id="RXK53906.1"/>
    </source>
</evidence>
<dbReference type="PANTHER" id="PTHR30625">
    <property type="entry name" value="PROTEIN TOLQ"/>
    <property type="match status" value="1"/>
</dbReference>
<evidence type="ECO:0000256" key="3">
    <source>
        <dbReference type="ARBA" id="ARBA00022475"/>
    </source>
</evidence>
<keyword evidence="4" id="KW-0812">Transmembrane</keyword>
<evidence type="ECO:0000256" key="8">
    <source>
        <dbReference type="RuleBase" id="RU004057"/>
    </source>
</evidence>
<accession>A0A4V1M662</accession>
<keyword evidence="6" id="KW-1133">Transmembrane helix</keyword>
<dbReference type="Proteomes" id="UP000290218">
    <property type="component" value="Unassembled WGS sequence"/>
</dbReference>
<dbReference type="PANTHER" id="PTHR30625:SF15">
    <property type="entry name" value="BIOPOLYMER TRANSPORT PROTEIN EXBB"/>
    <property type="match status" value="1"/>
</dbReference>
<keyword evidence="7" id="KW-0472">Membrane</keyword>
<name>A0A4V1M662_9BACT</name>
<evidence type="ECO:0000256" key="1">
    <source>
        <dbReference type="ARBA" id="ARBA00004651"/>
    </source>
</evidence>
<dbReference type="GO" id="GO:0017038">
    <property type="term" value="P:protein import"/>
    <property type="evidence" value="ECO:0007669"/>
    <property type="project" value="TreeGrafter"/>
</dbReference>
<comment type="caution">
    <text evidence="10">The sequence shown here is derived from an EMBL/GenBank/DDBJ whole genome shotgun (WGS) entry which is preliminary data.</text>
</comment>
<keyword evidence="2 8" id="KW-0813">Transport</keyword>
<protein>
    <submittedName>
        <fullName evidence="10">MotA/TolQ/ExbB proton channel family protein</fullName>
    </submittedName>
</protein>
<comment type="subcellular location">
    <subcellularLocation>
        <location evidence="1">Cell membrane</location>
        <topology evidence="1">Multi-pass membrane protein</topology>
    </subcellularLocation>
    <subcellularLocation>
        <location evidence="8">Membrane</location>
        <topology evidence="8">Multi-pass membrane protein</topology>
    </subcellularLocation>
</comment>
<dbReference type="InterPro" id="IPR002898">
    <property type="entry name" value="MotA_ExbB_proton_chnl"/>
</dbReference>
<keyword evidence="3" id="KW-1003">Cell membrane</keyword>
<keyword evidence="11" id="KW-1185">Reference proteome</keyword>
<proteinExistence type="inferred from homology"/>
<keyword evidence="5 8" id="KW-0653">Protein transport</keyword>
<evidence type="ECO:0000256" key="7">
    <source>
        <dbReference type="ARBA" id="ARBA00023136"/>
    </source>
</evidence>
<evidence type="ECO:0000256" key="4">
    <source>
        <dbReference type="ARBA" id="ARBA00022692"/>
    </source>
</evidence>
<dbReference type="OrthoDB" id="196191at2"/>
<dbReference type="InterPro" id="IPR050790">
    <property type="entry name" value="ExbB/TolQ_transport"/>
</dbReference>
<dbReference type="GO" id="GO:0005886">
    <property type="term" value="C:plasma membrane"/>
    <property type="evidence" value="ECO:0007669"/>
    <property type="project" value="UniProtKB-SubCell"/>
</dbReference>
<evidence type="ECO:0000313" key="11">
    <source>
        <dbReference type="Proteomes" id="UP000290218"/>
    </source>
</evidence>
<organism evidence="10 11">
    <name type="scientific">Oleiharenicola lentus</name>
    <dbReference type="NCBI Taxonomy" id="2508720"/>
    <lineage>
        <taxon>Bacteria</taxon>
        <taxon>Pseudomonadati</taxon>
        <taxon>Verrucomicrobiota</taxon>
        <taxon>Opitutia</taxon>
        <taxon>Opitutales</taxon>
        <taxon>Opitutaceae</taxon>
        <taxon>Oleiharenicola</taxon>
    </lineage>
</organism>
<feature type="domain" description="MotA/TolQ/ExbB proton channel" evidence="9">
    <location>
        <begin position="41"/>
        <end position="132"/>
    </location>
</feature>
<gene>
    <name evidence="10" type="ORF">ESB00_18710</name>
</gene>
<dbReference type="EMBL" id="SDHX01000002">
    <property type="protein sequence ID" value="RXK53906.1"/>
    <property type="molecule type" value="Genomic_DNA"/>
</dbReference>
<evidence type="ECO:0000256" key="2">
    <source>
        <dbReference type="ARBA" id="ARBA00022448"/>
    </source>
</evidence>
<reference evidence="10 11" key="1">
    <citation type="submission" date="2019-01" db="EMBL/GenBank/DDBJ databases">
        <title>Lacunisphaera sp. strain TWA-58.</title>
        <authorList>
            <person name="Chen W.-M."/>
        </authorList>
    </citation>
    <scope>NUCLEOTIDE SEQUENCE [LARGE SCALE GENOMIC DNA]</scope>
    <source>
        <strain evidence="10 11">TWA-58</strain>
    </source>
</reference>
<evidence type="ECO:0000256" key="6">
    <source>
        <dbReference type="ARBA" id="ARBA00022989"/>
    </source>
</evidence>
<evidence type="ECO:0000259" key="9">
    <source>
        <dbReference type="Pfam" id="PF01618"/>
    </source>
</evidence>
<dbReference type="AlphaFoldDB" id="A0A4V1M662"/>
<sequence length="146" mass="15540">MPVIITLSVLLYARCFRLLLSLGRIRRALRAAATPAARHRLQTEAHDSFRRQRAAIGPMIAAAPLLGLLGTVSGMEKTFENLSIAGEKSMEGLAGGISEVLVATQSGLTVAIPAMLLVYLAHREVQSQVQAVNRLDRAAGRRGGAA</sequence>
<dbReference type="Pfam" id="PF01618">
    <property type="entry name" value="MotA_ExbB"/>
    <property type="match status" value="1"/>
</dbReference>